<evidence type="ECO:0000313" key="4">
    <source>
        <dbReference type="Proteomes" id="UP000175893"/>
    </source>
</evidence>
<reference evidence="2 4" key="1">
    <citation type="submission" date="2016-06" db="EMBL/GenBank/DDBJ databases">
        <title>Complete genome sequence of Edwardsiella hoshinae ATCC 35051.</title>
        <authorList>
            <person name="Reichley S.R."/>
            <person name="Waldbieser G.C."/>
            <person name="Lawrence M.L."/>
            <person name="Griffin M.J."/>
        </authorList>
    </citation>
    <scope>NUCLEOTIDE SEQUENCE [LARGE SCALE GENOMIC DNA]</scope>
    <source>
        <strain evidence="2 4">ATCC 35051</strain>
    </source>
</reference>
<dbReference type="KEGG" id="eho:A9798_03835"/>
<dbReference type="EMBL" id="UFXZ01000001">
    <property type="protein sequence ID" value="STC85430.1"/>
    <property type="molecule type" value="Genomic_DNA"/>
</dbReference>
<keyword evidence="4" id="KW-1185">Reference proteome</keyword>
<protein>
    <submittedName>
        <fullName evidence="3">Uncharacterized protein</fullName>
    </submittedName>
</protein>
<dbReference type="Proteomes" id="UP000255248">
    <property type="component" value="Unassembled WGS sequence"/>
</dbReference>
<gene>
    <name evidence="2" type="ORF">A9798_03835</name>
    <name evidence="3" type="ORF">NCTC12121_00840</name>
</gene>
<organism evidence="3 5">
    <name type="scientific">Edwardsiella hoshinae</name>
    <dbReference type="NCBI Taxonomy" id="93378"/>
    <lineage>
        <taxon>Bacteria</taxon>
        <taxon>Pseudomonadati</taxon>
        <taxon>Pseudomonadota</taxon>
        <taxon>Gammaproteobacteria</taxon>
        <taxon>Enterobacterales</taxon>
        <taxon>Hafniaceae</taxon>
        <taxon>Edwardsiella</taxon>
    </lineage>
</organism>
<dbReference type="AlphaFoldDB" id="A0A376DAD9"/>
<dbReference type="EMBL" id="CP016043">
    <property type="protein sequence ID" value="AOV96163.1"/>
    <property type="molecule type" value="Genomic_DNA"/>
</dbReference>
<sequence>MSWGGYRISIALWREGDDDVGQGGRLSRPRSRVRLGARGEGEGHTPAPIEHCVTMLIINVRRVWRDDLFGLV</sequence>
<reference evidence="3 5" key="2">
    <citation type="submission" date="2018-06" db="EMBL/GenBank/DDBJ databases">
        <authorList>
            <consortium name="Pathogen Informatics"/>
            <person name="Doyle S."/>
        </authorList>
    </citation>
    <scope>NUCLEOTIDE SEQUENCE [LARGE SCALE GENOMIC DNA]</scope>
    <source>
        <strain evidence="3 5">NCTC12121</strain>
    </source>
</reference>
<dbReference type="Proteomes" id="UP000175893">
    <property type="component" value="Chromosome"/>
</dbReference>
<evidence type="ECO:0000313" key="3">
    <source>
        <dbReference type="EMBL" id="STC85430.1"/>
    </source>
</evidence>
<evidence type="ECO:0000256" key="1">
    <source>
        <dbReference type="SAM" id="MobiDB-lite"/>
    </source>
</evidence>
<evidence type="ECO:0000313" key="2">
    <source>
        <dbReference type="EMBL" id="AOV96163.1"/>
    </source>
</evidence>
<evidence type="ECO:0000313" key="5">
    <source>
        <dbReference type="Proteomes" id="UP000255248"/>
    </source>
</evidence>
<accession>A0A376DAD9</accession>
<name>A0A376DAD9_9GAMM</name>
<proteinExistence type="predicted"/>
<feature type="region of interest" description="Disordered" evidence="1">
    <location>
        <begin position="19"/>
        <end position="46"/>
    </location>
</feature>